<organism evidence="1 2">
    <name type="scientific">Erwinia phage pEa_SNUABM_50</name>
    <dbReference type="NCBI Taxonomy" id="2768775"/>
    <lineage>
        <taxon>Viruses</taxon>
        <taxon>Duplodnaviria</taxon>
        <taxon>Heunggongvirae</taxon>
        <taxon>Uroviricota</taxon>
        <taxon>Caudoviricetes</taxon>
        <taxon>Eneladusvirus</taxon>
        <taxon>Eneladusvirus BF</taxon>
    </lineage>
</organism>
<sequence>MMDHLIALLNAFCIKHGLVPASADEMLIEYLGTENPDPAIVSWLQAYIVLWDGTSDLGL</sequence>
<reference evidence="1 2" key="1">
    <citation type="submission" date="2020-08" db="EMBL/GenBank/DDBJ databases">
        <title>Complete genome sequence of Erwinia phage pEa_SNUABM_50.</title>
        <authorList>
            <person name="Kim S.G."/>
            <person name="Lee S.B."/>
            <person name="Park S.C."/>
        </authorList>
    </citation>
    <scope>NUCLEOTIDE SEQUENCE [LARGE SCALE GENOMIC DNA]</scope>
</reference>
<protein>
    <submittedName>
        <fullName evidence="1">Uncharacterized protein</fullName>
    </submittedName>
</protein>
<evidence type="ECO:0000313" key="1">
    <source>
        <dbReference type="EMBL" id="QOI72032.1"/>
    </source>
</evidence>
<name>A0A7L8ZP99_9CAUD</name>
<proteinExistence type="predicted"/>
<gene>
    <name evidence="1" type="ORF">pEaSNUABM50_00008</name>
</gene>
<dbReference type="EMBL" id="MT939488">
    <property type="protein sequence ID" value="QOI72032.1"/>
    <property type="molecule type" value="Genomic_DNA"/>
</dbReference>
<evidence type="ECO:0000313" key="2">
    <source>
        <dbReference type="Proteomes" id="UP000593900"/>
    </source>
</evidence>
<dbReference type="Proteomes" id="UP000593900">
    <property type="component" value="Segment"/>
</dbReference>
<accession>A0A7L8ZP99</accession>